<organism evidence="1">
    <name type="scientific">Eucalyptus grandis</name>
    <name type="common">Flooded gum</name>
    <dbReference type="NCBI Taxonomy" id="71139"/>
    <lineage>
        <taxon>Eukaryota</taxon>
        <taxon>Viridiplantae</taxon>
        <taxon>Streptophyta</taxon>
        <taxon>Embryophyta</taxon>
        <taxon>Tracheophyta</taxon>
        <taxon>Spermatophyta</taxon>
        <taxon>Magnoliopsida</taxon>
        <taxon>eudicotyledons</taxon>
        <taxon>Gunneridae</taxon>
        <taxon>Pentapetalae</taxon>
        <taxon>rosids</taxon>
        <taxon>malvids</taxon>
        <taxon>Myrtales</taxon>
        <taxon>Myrtaceae</taxon>
        <taxon>Myrtoideae</taxon>
        <taxon>Eucalypteae</taxon>
        <taxon>Eucalyptus</taxon>
    </lineage>
</organism>
<dbReference type="InParanoid" id="A0A059AEX2"/>
<sequence>MVHWQNHKLKALKKLWERLATQAEQNGLFATLCRTHTRGETKGGWWTPEAVPLMTSVMNIDNACKLSSLDGLQGVTVLVEAVELMGAACAGPAFAAQHPECWLSGDGQGPARSARTRTRLRI</sequence>
<dbReference type="Gramene" id="KCW52201">
    <property type="protein sequence ID" value="KCW52201"/>
    <property type="gene ID" value="EUGRSUZ_J01629"/>
</dbReference>
<accession>A0A059AEX2</accession>
<proteinExistence type="predicted"/>
<dbReference type="AlphaFoldDB" id="A0A059AEX2"/>
<reference evidence="1" key="1">
    <citation type="submission" date="2013-07" db="EMBL/GenBank/DDBJ databases">
        <title>The genome of Eucalyptus grandis.</title>
        <authorList>
            <person name="Schmutz J."/>
            <person name="Hayes R."/>
            <person name="Myburg A."/>
            <person name="Tuskan G."/>
            <person name="Grattapaglia D."/>
            <person name="Rokhsar D.S."/>
        </authorList>
    </citation>
    <scope>NUCLEOTIDE SEQUENCE</scope>
    <source>
        <tissue evidence="1">Leaf extractions</tissue>
    </source>
</reference>
<protein>
    <submittedName>
        <fullName evidence="1">Uncharacterized protein</fullName>
    </submittedName>
</protein>
<gene>
    <name evidence="1" type="ORF">EUGRSUZ_J01629</name>
</gene>
<evidence type="ECO:0000313" key="1">
    <source>
        <dbReference type="EMBL" id="KCW52201.1"/>
    </source>
</evidence>
<dbReference type="EMBL" id="KK198762">
    <property type="protein sequence ID" value="KCW52201.1"/>
    <property type="molecule type" value="Genomic_DNA"/>
</dbReference>
<name>A0A059AEX2_EUCGR</name>